<feature type="transmembrane region" description="Helical" evidence="1">
    <location>
        <begin position="41"/>
        <end position="59"/>
    </location>
</feature>
<evidence type="ECO:0000313" key="2">
    <source>
        <dbReference type="EMBL" id="PQO25379.1"/>
    </source>
</evidence>
<sequence length="136" mass="15187">MVLVDIKAKPSASMQRWFGLSLTALLLIVAAACRGVSPLLAIAVAVLAVLVCVAYYLVPATRLPIIRTWQVVTFPIAFVVSHVLLLVTYFGVFLPVGIVMRLLGHDPLQLKEDDRDSYWVQRPTKPTSTDRYFKQF</sequence>
<keyword evidence="1" id="KW-1133">Transmembrane helix</keyword>
<feature type="transmembrane region" description="Helical" evidence="1">
    <location>
        <begin position="71"/>
        <end position="98"/>
    </location>
</feature>
<keyword evidence="1" id="KW-0472">Membrane</keyword>
<dbReference type="OrthoDB" id="291659at2"/>
<dbReference type="Proteomes" id="UP000240009">
    <property type="component" value="Unassembled WGS sequence"/>
</dbReference>
<evidence type="ECO:0000256" key="1">
    <source>
        <dbReference type="SAM" id="Phobius"/>
    </source>
</evidence>
<dbReference type="EMBL" id="PUIA01000081">
    <property type="protein sequence ID" value="PQO25379.1"/>
    <property type="molecule type" value="Genomic_DNA"/>
</dbReference>
<dbReference type="AlphaFoldDB" id="A0A2S8EZN5"/>
<protein>
    <recommendedName>
        <fullName evidence="4">SxtJ</fullName>
    </recommendedName>
</protein>
<evidence type="ECO:0008006" key="4">
    <source>
        <dbReference type="Google" id="ProtNLM"/>
    </source>
</evidence>
<organism evidence="2 3">
    <name type="scientific">Blastopirellula marina</name>
    <dbReference type="NCBI Taxonomy" id="124"/>
    <lineage>
        <taxon>Bacteria</taxon>
        <taxon>Pseudomonadati</taxon>
        <taxon>Planctomycetota</taxon>
        <taxon>Planctomycetia</taxon>
        <taxon>Pirellulales</taxon>
        <taxon>Pirellulaceae</taxon>
        <taxon>Blastopirellula</taxon>
    </lineage>
</organism>
<comment type="caution">
    <text evidence="2">The sequence shown here is derived from an EMBL/GenBank/DDBJ whole genome shotgun (WGS) entry which is preliminary data.</text>
</comment>
<accession>A0A2S8EZN5</accession>
<dbReference type="PROSITE" id="PS51257">
    <property type="entry name" value="PROKAR_LIPOPROTEIN"/>
    <property type="match status" value="1"/>
</dbReference>
<evidence type="ECO:0000313" key="3">
    <source>
        <dbReference type="Proteomes" id="UP000240009"/>
    </source>
</evidence>
<gene>
    <name evidence="2" type="ORF">C5Y96_23855</name>
</gene>
<keyword evidence="1" id="KW-0812">Transmembrane</keyword>
<reference evidence="2 3" key="1">
    <citation type="submission" date="2018-02" db="EMBL/GenBank/DDBJ databases">
        <title>Comparative genomes isolates from brazilian mangrove.</title>
        <authorList>
            <person name="Araujo J.E."/>
            <person name="Taketani R.G."/>
            <person name="Silva M.C.P."/>
            <person name="Loureco M.V."/>
            <person name="Andreote F.D."/>
        </authorList>
    </citation>
    <scope>NUCLEOTIDE SEQUENCE [LARGE SCALE GENOMIC DNA]</scope>
    <source>
        <strain evidence="2 3">HEX-2 MGV</strain>
    </source>
</reference>
<proteinExistence type="predicted"/>
<name>A0A2S8EZN5_9BACT</name>
<dbReference type="RefSeq" id="WP_105358684.1">
    <property type="nucleotide sequence ID" value="NZ_PUIA01000081.1"/>
</dbReference>